<protein>
    <recommendedName>
        <fullName evidence="3">Surface protein</fullName>
    </recommendedName>
</protein>
<name>A0A088B1F6_FRG3V</name>
<dbReference type="Proteomes" id="UP000138945">
    <property type="component" value="Segment"/>
</dbReference>
<accession>A0A088B1F6</accession>
<organism evidence="1 2">
    <name type="scientific">Chinese giant salamander iridovirus</name>
    <dbReference type="NCBI Taxonomy" id="1213990"/>
    <lineage>
        <taxon>Viruses</taxon>
        <taxon>Varidnaviria</taxon>
        <taxon>Bamfordvirae</taxon>
        <taxon>Nucleocytoviricota</taxon>
        <taxon>Megaviricetes</taxon>
        <taxon>Pimascovirales</taxon>
        <taxon>Pimascovirales incertae sedis</taxon>
        <taxon>Iridoviridae</taxon>
        <taxon>Alphairidovirinae</taxon>
        <taxon>Ranavirus</taxon>
        <taxon>Ranavirus rana1</taxon>
        <taxon>Frog virus 3</taxon>
    </lineage>
</organism>
<proteinExistence type="predicted"/>
<dbReference type="Pfam" id="PF19204">
    <property type="entry name" value="DUF5876"/>
    <property type="match status" value="1"/>
</dbReference>
<evidence type="ECO:0000313" key="2">
    <source>
        <dbReference type="Proteomes" id="UP000138945"/>
    </source>
</evidence>
<evidence type="ECO:0000313" key="1">
    <source>
        <dbReference type="EMBL" id="AGK44969.1"/>
    </source>
</evidence>
<sequence length="561" mass="61619">MTVQITKTTGYPHGLLNPTVPLPMSRYTLVQETAQDILYTPMGKELALMGTCTKTACKYIRMQEDAHLLAEASKKALTMRLEQNPELKDLLASSGSQPIVYGDTRLVAHLTLLRGVSVLSPEGMVFSEDAMRKLYKGTIDMFVSDPSSLLNVDRATLTLESLRAMVKASGNWPSTSATAAVAIPEAPVTGVSVSDKVVMEHSASVYATQKMDFERSLLIRHLLAMDPAAEADVSHLVSRMDARTRAASSRLAAMYHDGLLDSAITDGLVPPDQRLLEPMSTPETPEVHVPQDGMSFEVPHVLTFAGGPVKVDGHVYDTPLHYAYNLAIRRMFADFGEGDLDDVHVSQVSVVYSDMLDKWIDAMYPQTLWRLMTEKFSGNQSCLAVLLSTDGADVKWTGRTEEESFLISDMMGQIKTGWIRSGPPSSSPLSSDDIAGTDFFYGWLSYMSRTYATALSVISEMTLARLLDLPDIPEEVRQPTDREQAALGSDYVRSAWRVCYSEFVHKFEGKNLFASVDYCVKTHLKALKVSRGSVTGNAKTLSAKGYGTLIALPVIRLAMKS</sequence>
<dbReference type="EMBL" id="KC243313">
    <property type="protein sequence ID" value="AGK44969.1"/>
    <property type="molecule type" value="Genomic_DNA"/>
</dbReference>
<dbReference type="InterPro" id="IPR043657">
    <property type="entry name" value="DUF5876"/>
</dbReference>
<evidence type="ECO:0008006" key="3">
    <source>
        <dbReference type="Google" id="ProtNLM"/>
    </source>
</evidence>
<reference evidence="1 2" key="1">
    <citation type="submission" date="2012-11" db="EMBL/GenBank/DDBJ databases">
        <title>Complete genome sequence of an iridovirus isolated from the Chinese giant salamander Andrias davidianus.</title>
        <authorList>
            <person name="Meng Y."/>
            <person name="Xiao H.B."/>
            <person name="Zeng L.B."/>
            <person name="Zhang H."/>
            <person name="Ma J."/>
            <person name="Fan Y.D."/>
        </authorList>
    </citation>
    <scope>NUCLEOTIDE SEQUENCE [LARGE SCALE GENOMIC DNA]</scope>
</reference>